<protein>
    <recommendedName>
        <fullName evidence="1">AB hydrolase-1 domain-containing protein</fullName>
    </recommendedName>
</protein>
<dbReference type="InterPro" id="IPR029058">
    <property type="entry name" value="AB_hydrolase_fold"/>
</dbReference>
<dbReference type="InterPro" id="IPR045889">
    <property type="entry name" value="MES/HNL"/>
</dbReference>
<dbReference type="Gene3D" id="3.40.50.1820">
    <property type="entry name" value="alpha/beta hydrolase"/>
    <property type="match status" value="1"/>
</dbReference>
<name>A0ABC8JZN6_ERUVS</name>
<dbReference type="GO" id="GO:0003824">
    <property type="term" value="F:catalytic activity"/>
    <property type="evidence" value="ECO:0007669"/>
    <property type="project" value="UniProtKB-ARBA"/>
</dbReference>
<dbReference type="SUPFAM" id="SSF53474">
    <property type="entry name" value="alpha/beta-Hydrolases"/>
    <property type="match status" value="1"/>
</dbReference>
<proteinExistence type="predicted"/>
<feature type="domain" description="AB hydrolase-1" evidence="1">
    <location>
        <begin position="14"/>
        <end position="257"/>
    </location>
</feature>
<evidence type="ECO:0000313" key="3">
    <source>
        <dbReference type="Proteomes" id="UP001642260"/>
    </source>
</evidence>
<reference evidence="2 3" key="1">
    <citation type="submission" date="2022-03" db="EMBL/GenBank/DDBJ databases">
        <authorList>
            <person name="Macdonald S."/>
            <person name="Ahmed S."/>
            <person name="Newling K."/>
        </authorList>
    </citation>
    <scope>NUCLEOTIDE SEQUENCE [LARGE SCALE GENOMIC DNA]</scope>
</reference>
<dbReference type="EMBL" id="CAKOAT010162933">
    <property type="protein sequence ID" value="CAH8349252.1"/>
    <property type="molecule type" value="Genomic_DNA"/>
</dbReference>
<dbReference type="Proteomes" id="UP001642260">
    <property type="component" value="Unassembled WGS sequence"/>
</dbReference>
<dbReference type="InterPro" id="IPR000073">
    <property type="entry name" value="AB_hydrolase_1"/>
</dbReference>
<comment type="caution">
    <text evidence="2">The sequence shown here is derived from an EMBL/GenBank/DDBJ whole genome shotgun (WGS) entry which is preliminary data.</text>
</comment>
<organism evidence="2 3">
    <name type="scientific">Eruca vesicaria subsp. sativa</name>
    <name type="common">Garden rocket</name>
    <name type="synonym">Eruca sativa</name>
    <dbReference type="NCBI Taxonomy" id="29727"/>
    <lineage>
        <taxon>Eukaryota</taxon>
        <taxon>Viridiplantae</taxon>
        <taxon>Streptophyta</taxon>
        <taxon>Embryophyta</taxon>
        <taxon>Tracheophyta</taxon>
        <taxon>Spermatophyta</taxon>
        <taxon>Magnoliopsida</taxon>
        <taxon>eudicotyledons</taxon>
        <taxon>Gunneridae</taxon>
        <taxon>Pentapetalae</taxon>
        <taxon>rosids</taxon>
        <taxon>malvids</taxon>
        <taxon>Brassicales</taxon>
        <taxon>Brassicaceae</taxon>
        <taxon>Brassiceae</taxon>
        <taxon>Eruca</taxon>
    </lineage>
</organism>
<dbReference type="AlphaFoldDB" id="A0ABC8JZN6"/>
<evidence type="ECO:0000313" key="2">
    <source>
        <dbReference type="EMBL" id="CAH8349252.1"/>
    </source>
</evidence>
<evidence type="ECO:0000259" key="1">
    <source>
        <dbReference type="Pfam" id="PF12697"/>
    </source>
</evidence>
<gene>
    <name evidence="2" type="ORF">ERUC_LOCUS17612</name>
</gene>
<dbReference type="PANTHER" id="PTHR10992">
    <property type="entry name" value="METHYLESTERASE FAMILY MEMBER"/>
    <property type="match status" value="1"/>
</dbReference>
<dbReference type="FunFam" id="3.40.50.1820:FF:000051">
    <property type="entry name" value="(S)-hydroxynitrile lyase"/>
    <property type="match status" value="1"/>
</dbReference>
<sequence>MQKLKMTMDNQKRFVLVHGTCHGAWSWYRVKTQLEAEGHCVTAVDLAASGINMTRVEEIQTLKDYSKPLLDIMDSFPSDKKTILVAHSVGGVPAALAADIFPCKTAAIVFLTSSMPDTKNPPAYVVEKLVARILRGEFLDAVFGSYGTPDRPLETRLLGPWFLAEKFYQLSPIEDLELAKMLVRVNPLVTTNLTGTRNFTEKGYGSIPRIYIICEEDNIIPKEYQHWIIRNFPAKEVIKIKDADHMPMNSKPQELCARLLEIADIYA</sequence>
<dbReference type="Pfam" id="PF12697">
    <property type="entry name" value="Abhydrolase_6"/>
    <property type="match status" value="1"/>
</dbReference>
<accession>A0ABC8JZN6</accession>
<dbReference type="PANTHER" id="PTHR10992:SF1057">
    <property type="entry name" value="AB HYDROLASE-1 DOMAIN-CONTAINING PROTEIN"/>
    <property type="match status" value="1"/>
</dbReference>
<keyword evidence="3" id="KW-1185">Reference proteome</keyword>